<accession>A0A7D6IC79</accession>
<evidence type="ECO:0000313" key="2">
    <source>
        <dbReference type="EMBL" id="QLL10057.1"/>
    </source>
</evidence>
<dbReference type="Proteomes" id="UP000510682">
    <property type="component" value="Chromosome"/>
</dbReference>
<name>A0A7D6IC79_9MYCO</name>
<dbReference type="AlphaFoldDB" id="A0A7D6IC79"/>
<evidence type="ECO:0000256" key="1">
    <source>
        <dbReference type="SAM" id="Phobius"/>
    </source>
</evidence>
<evidence type="ECO:0000313" key="3">
    <source>
        <dbReference type="Proteomes" id="UP000510682"/>
    </source>
</evidence>
<keyword evidence="1" id="KW-0812">Transmembrane</keyword>
<gene>
    <name evidence="2" type="ORF">H0P51_07245</name>
</gene>
<reference evidence="3" key="1">
    <citation type="submission" date="2020-07" db="EMBL/GenBank/DDBJ databases">
        <title>Description of Mycobacterium gordonae subsp. intergordonae subsp.nov. and Mycobacterium gordonae subsp. gordonae subsp. nov.</title>
        <authorList>
            <person name="Yu X."/>
        </authorList>
    </citation>
    <scope>NUCLEOTIDE SEQUENCE [LARGE SCALE GENOMIC DNA]</scope>
    <source>
        <strain evidence="3">24</strain>
    </source>
</reference>
<protein>
    <submittedName>
        <fullName evidence="2">Mammalian cell entry protein</fullName>
    </submittedName>
</protein>
<dbReference type="EMBL" id="CP059165">
    <property type="protein sequence ID" value="QLL10057.1"/>
    <property type="molecule type" value="Genomic_DNA"/>
</dbReference>
<proteinExistence type="predicted"/>
<keyword evidence="1" id="KW-0472">Membrane</keyword>
<keyword evidence="3" id="KW-1185">Reference proteome</keyword>
<feature type="transmembrane region" description="Helical" evidence="1">
    <location>
        <begin position="12"/>
        <end position="31"/>
    </location>
</feature>
<keyword evidence="1" id="KW-1133">Transmembrane helix</keyword>
<sequence>MLRGSEQRQERVLAIIGGAMFVVVIASTMLAQLRPFHGRVAGQISVAFDTPYAGQGVQAGTPVVLHGVKVGRVTEVSNRPGGGIRLLTELQKRPVSAVTNATGIDFRPINYFGVPGINLTPVPNGAPLRDGMEIQTVPKGNFTLTEMLSQLGDVTANAITPRLISVIDRATRYTDGLNPLFETMLTVTRTVAHVQRVSTAQLLSSTAAASDGAPPAIDAGLDAGQRFVDNNLQQGPPPGMNPAALPDKPFPPYLEGVHLPSFADFSEKDWQTAVYANVIAANDMFGGLGRMESSHVDDLLPLVKGFQSLTDVVPSLVRPGDFGRTITELRTRFERLYAGNGDQRALQVRVVLDSLPGVAAPLGIVVERGR</sequence>
<reference evidence="3" key="2">
    <citation type="submission" date="2023-07" db="EMBL/GenBank/DDBJ databases">
        <title>Description of Mycobacterium gordonae subsp. intergordonae subsp.nov. and Mycobacterium gordonae subsp. gordonae subsp. nov.</title>
        <authorList>
            <person name="Huang H."/>
        </authorList>
    </citation>
    <scope>NUCLEOTIDE SEQUENCE [LARGE SCALE GENOMIC DNA]</scope>
    <source>
        <strain evidence="3">24</strain>
    </source>
</reference>
<dbReference type="KEGG" id="mgor:H0P51_07245"/>
<organism evidence="2 3">
    <name type="scientific">Mycobacterium vicinigordonae</name>
    <dbReference type="NCBI Taxonomy" id="1719132"/>
    <lineage>
        <taxon>Bacteria</taxon>
        <taxon>Bacillati</taxon>
        <taxon>Actinomycetota</taxon>
        <taxon>Actinomycetes</taxon>
        <taxon>Mycobacteriales</taxon>
        <taxon>Mycobacteriaceae</taxon>
        <taxon>Mycobacterium</taxon>
    </lineage>
</organism>